<dbReference type="Gene3D" id="1.20.120.1950">
    <property type="match status" value="1"/>
</dbReference>
<dbReference type="Proteomes" id="UP000218231">
    <property type="component" value="Unassembled WGS sequence"/>
</dbReference>
<protein>
    <recommendedName>
        <fullName evidence="7">Programmed cell death protein 10 dimerisation domain-containing protein</fullName>
    </recommendedName>
</protein>
<keyword evidence="6" id="KW-0472">Membrane</keyword>
<gene>
    <name evidence="8" type="ORF">WR25_04438</name>
</gene>
<dbReference type="STRING" id="2018661.A0A2A2LGI5"/>
<comment type="similarity">
    <text evidence="3">Belongs to the PDCD10 family.</text>
</comment>
<evidence type="ECO:0000256" key="5">
    <source>
        <dbReference type="ARBA" id="ARBA00022490"/>
    </source>
</evidence>
<dbReference type="GO" id="GO:1903358">
    <property type="term" value="P:regulation of Golgi organization"/>
    <property type="evidence" value="ECO:0007669"/>
    <property type="project" value="TreeGrafter"/>
</dbReference>
<keyword evidence="9" id="KW-1185">Reference proteome</keyword>
<evidence type="ECO:0000313" key="8">
    <source>
        <dbReference type="EMBL" id="PAV85167.1"/>
    </source>
</evidence>
<proteinExistence type="inferred from homology"/>
<feature type="domain" description="Programmed cell death protein 10 dimerisation" evidence="7">
    <location>
        <begin position="7"/>
        <end position="71"/>
    </location>
</feature>
<sequence>MTSEEAGYLGAMTYNNLYAPVLDTLRQQNRTDDRALAAVHKLKMKLAECERQSPSFLFDLTKQLINQSELNVNLQEAYLRMHDSAPYDDLVVVGYENVPEYRELTERAIELPVEKRKREFVHYSKRFSNTLKTYFKDQNAAQVNISANQLVFQTVMVVRTVNEKLRRN</sequence>
<dbReference type="PANTHER" id="PTHR13250:SF1">
    <property type="entry name" value="PROGRAMMED CELL DEATH PROTEIN 10"/>
    <property type="match status" value="1"/>
</dbReference>
<dbReference type="GO" id="GO:0019901">
    <property type="term" value="F:protein kinase binding"/>
    <property type="evidence" value="ECO:0007669"/>
    <property type="project" value="TreeGrafter"/>
</dbReference>
<evidence type="ECO:0000256" key="6">
    <source>
        <dbReference type="ARBA" id="ARBA00023136"/>
    </source>
</evidence>
<name>A0A2A2LGI5_9BILA</name>
<dbReference type="AlphaFoldDB" id="A0A2A2LGI5"/>
<dbReference type="Gene3D" id="1.20.120.330">
    <property type="entry name" value="Nucleotidyltransferases domain 2"/>
    <property type="match status" value="1"/>
</dbReference>
<keyword evidence="5" id="KW-0963">Cytoplasm</keyword>
<dbReference type="Pfam" id="PF20929">
    <property type="entry name" value="PDCD10_N"/>
    <property type="match status" value="1"/>
</dbReference>
<evidence type="ECO:0000256" key="2">
    <source>
        <dbReference type="ARBA" id="ARBA00004496"/>
    </source>
</evidence>
<dbReference type="GO" id="GO:0090443">
    <property type="term" value="C:FAR/SIN/STRIPAK complex"/>
    <property type="evidence" value="ECO:0007669"/>
    <property type="project" value="TreeGrafter"/>
</dbReference>
<comment type="caution">
    <text evidence="8">The sequence shown here is derived from an EMBL/GenBank/DDBJ whole genome shotgun (WGS) entry which is preliminary data.</text>
</comment>
<dbReference type="InterPro" id="IPR053750">
    <property type="entry name" value="PDCD10_Homolog"/>
</dbReference>
<dbReference type="InterPro" id="IPR009652">
    <property type="entry name" value="PDCD10"/>
</dbReference>
<evidence type="ECO:0000313" key="9">
    <source>
        <dbReference type="Proteomes" id="UP000218231"/>
    </source>
</evidence>
<organism evidence="8 9">
    <name type="scientific">Diploscapter pachys</name>
    <dbReference type="NCBI Taxonomy" id="2018661"/>
    <lineage>
        <taxon>Eukaryota</taxon>
        <taxon>Metazoa</taxon>
        <taxon>Ecdysozoa</taxon>
        <taxon>Nematoda</taxon>
        <taxon>Chromadorea</taxon>
        <taxon>Rhabditida</taxon>
        <taxon>Rhabditina</taxon>
        <taxon>Rhabditomorpha</taxon>
        <taxon>Rhabditoidea</taxon>
        <taxon>Rhabditidae</taxon>
        <taxon>Diploscapter</taxon>
    </lineage>
</organism>
<reference evidence="8 9" key="1">
    <citation type="journal article" date="2017" name="Curr. Biol.">
        <title>Genome architecture and evolution of a unichromosomal asexual nematode.</title>
        <authorList>
            <person name="Fradin H."/>
            <person name="Zegar C."/>
            <person name="Gutwein M."/>
            <person name="Lucas J."/>
            <person name="Kovtun M."/>
            <person name="Corcoran D."/>
            <person name="Baugh L.R."/>
            <person name="Kiontke K."/>
            <person name="Gunsalus K."/>
            <person name="Fitch D.H."/>
            <person name="Piano F."/>
        </authorList>
    </citation>
    <scope>NUCLEOTIDE SEQUENCE [LARGE SCALE GENOMIC DNA]</scope>
    <source>
        <strain evidence="8">PF1309</strain>
    </source>
</reference>
<comment type="subcellular location">
    <subcellularLocation>
        <location evidence="1">Cell membrane</location>
        <topology evidence="1">Peripheral membrane protein</topology>
    </subcellularLocation>
    <subcellularLocation>
        <location evidence="2">Cytoplasm</location>
    </subcellularLocation>
</comment>
<evidence type="ECO:0000256" key="4">
    <source>
        <dbReference type="ARBA" id="ARBA00022475"/>
    </source>
</evidence>
<dbReference type="GO" id="GO:0005737">
    <property type="term" value="C:cytoplasm"/>
    <property type="evidence" value="ECO:0007669"/>
    <property type="project" value="UniProtKB-SubCell"/>
</dbReference>
<dbReference type="InterPro" id="IPR048288">
    <property type="entry name" value="PDCD10_N"/>
</dbReference>
<dbReference type="GO" id="GO:0005886">
    <property type="term" value="C:plasma membrane"/>
    <property type="evidence" value="ECO:0007669"/>
    <property type="project" value="UniProtKB-SubCell"/>
</dbReference>
<evidence type="ECO:0000259" key="7">
    <source>
        <dbReference type="Pfam" id="PF20929"/>
    </source>
</evidence>
<dbReference type="PANTHER" id="PTHR13250">
    <property type="entry name" value="TF-1 CELL APOPTOSIS RELATED PROTEIN-15"/>
    <property type="match status" value="1"/>
</dbReference>
<evidence type="ECO:0000256" key="1">
    <source>
        <dbReference type="ARBA" id="ARBA00004202"/>
    </source>
</evidence>
<keyword evidence="4" id="KW-1003">Cell membrane</keyword>
<dbReference type="EMBL" id="LIAE01006804">
    <property type="protein sequence ID" value="PAV85167.1"/>
    <property type="molecule type" value="Genomic_DNA"/>
</dbReference>
<accession>A0A2A2LGI5</accession>
<evidence type="ECO:0000256" key="3">
    <source>
        <dbReference type="ARBA" id="ARBA00009181"/>
    </source>
</evidence>
<dbReference type="OrthoDB" id="6017654at2759"/>